<evidence type="ECO:0000256" key="1">
    <source>
        <dbReference type="ARBA" id="ARBA00022670"/>
    </source>
</evidence>
<evidence type="ECO:0000256" key="2">
    <source>
        <dbReference type="ARBA" id="ARBA00022723"/>
    </source>
</evidence>
<dbReference type="GO" id="GO:0031012">
    <property type="term" value="C:extracellular matrix"/>
    <property type="evidence" value="ECO:0007669"/>
    <property type="project" value="InterPro"/>
</dbReference>
<feature type="coiled-coil region" evidence="5">
    <location>
        <begin position="92"/>
        <end position="225"/>
    </location>
</feature>
<keyword evidence="5" id="KW-0175">Coiled coil</keyword>
<dbReference type="GO" id="GO:0006508">
    <property type="term" value="P:proteolysis"/>
    <property type="evidence" value="ECO:0007669"/>
    <property type="project" value="UniProtKB-KW"/>
</dbReference>
<keyword evidence="3" id="KW-0378">Hydrolase</keyword>
<dbReference type="EMBL" id="AP017372">
    <property type="protein sequence ID" value="BAU57776.1"/>
    <property type="molecule type" value="Genomic_DNA"/>
</dbReference>
<dbReference type="GO" id="GO:0008270">
    <property type="term" value="F:zinc ion binding"/>
    <property type="evidence" value="ECO:0007669"/>
    <property type="project" value="InterPro"/>
</dbReference>
<keyword evidence="2" id="KW-0479">Metal-binding</keyword>
<evidence type="ECO:0000256" key="4">
    <source>
        <dbReference type="ARBA" id="ARBA00022833"/>
    </source>
</evidence>
<organism evidence="7 8">
    <name type="scientific">Halorhodospira halochloris</name>
    <name type="common">Ectothiorhodospira halochloris</name>
    <dbReference type="NCBI Taxonomy" id="1052"/>
    <lineage>
        <taxon>Bacteria</taxon>
        <taxon>Pseudomonadati</taxon>
        <taxon>Pseudomonadota</taxon>
        <taxon>Gammaproteobacteria</taxon>
        <taxon>Chromatiales</taxon>
        <taxon>Ectothiorhodospiraceae</taxon>
        <taxon>Halorhodospira</taxon>
    </lineage>
</organism>
<dbReference type="PRINTS" id="PR00138">
    <property type="entry name" value="MATRIXIN"/>
</dbReference>
<keyword evidence="1" id="KW-0645">Protease</keyword>
<gene>
    <name evidence="7" type="ORF">HH1059_10780</name>
</gene>
<dbReference type="InterPro" id="IPR021190">
    <property type="entry name" value="Pept_M10A"/>
</dbReference>
<evidence type="ECO:0000256" key="3">
    <source>
        <dbReference type="ARBA" id="ARBA00022801"/>
    </source>
</evidence>
<keyword evidence="4" id="KW-0862">Zinc</keyword>
<dbReference type="KEGG" id="hhk:HH1059_10780"/>
<dbReference type="InterPro" id="IPR001818">
    <property type="entry name" value="Pept_M10_metallopeptidase"/>
</dbReference>
<proteinExistence type="predicted"/>
<reference evidence="7" key="1">
    <citation type="submission" date="2016-02" db="EMBL/GenBank/DDBJ databases">
        <title>Halorhodospira halochloris DSM-1059 complete genome, version 2.</title>
        <authorList>
            <person name="Tsukatani Y."/>
        </authorList>
    </citation>
    <scope>NUCLEOTIDE SEQUENCE</scope>
    <source>
        <strain evidence="7">DSM 1059</strain>
    </source>
</reference>
<dbReference type="Gene3D" id="3.40.390.10">
    <property type="entry name" value="Collagenase (Catalytic Domain)"/>
    <property type="match status" value="1"/>
</dbReference>
<dbReference type="GO" id="GO:0004222">
    <property type="term" value="F:metalloendopeptidase activity"/>
    <property type="evidence" value="ECO:0007669"/>
    <property type="project" value="InterPro"/>
</dbReference>
<dbReference type="InterPro" id="IPR024079">
    <property type="entry name" value="MetalloPept_cat_dom_sf"/>
</dbReference>
<dbReference type="Proteomes" id="UP000218890">
    <property type="component" value="Chromosome"/>
</dbReference>
<dbReference type="Pfam" id="PF00413">
    <property type="entry name" value="Peptidase_M10"/>
    <property type="match status" value="1"/>
</dbReference>
<dbReference type="AlphaFoldDB" id="A0A120MZT9"/>
<feature type="domain" description="Peptidase M10 metallopeptidase" evidence="6">
    <location>
        <begin position="38"/>
        <end position="305"/>
    </location>
</feature>
<dbReference type="SUPFAM" id="SSF55486">
    <property type="entry name" value="Metalloproteases ('zincins'), catalytic domain"/>
    <property type="match status" value="1"/>
</dbReference>
<protein>
    <recommendedName>
        <fullName evidence="6">Peptidase M10 metallopeptidase domain-containing protein</fullName>
    </recommendedName>
</protein>
<name>A0A120MZT9_HALHR</name>
<keyword evidence="8" id="KW-1185">Reference proteome</keyword>
<dbReference type="OrthoDB" id="322519at2"/>
<accession>A0A120MZT9</accession>
<sequence>MSGLGRLFPVALSLTLIGLGGSVLFGLGAQTHNPCQRPLAYSITEVDARYDIDRDELGRQIAEAASLWEEAAGRSLFRRVDDNPELEIRLVYGELQGHLERQRDSHEELKQEQERHRERWDAFRERVQRFEQRWEEHEQQVTDYEQRQVSFERDVERWNRGEVERTAQARERLKSEQEELQQEAVTLNDRAAQLRNRSAQLEQRQNQLLAEQQRLNDHADRLRSQAERIQGFQAGEYEGRGREGRITVYQFRDRQELRTILAHELGHALGIGHVDDRRSVMYPTMSEANRDASSLSRHDRAALREVCAR</sequence>
<dbReference type="RefSeq" id="WP_096409068.1">
    <property type="nucleotide sequence ID" value="NZ_AP017372.2"/>
</dbReference>
<evidence type="ECO:0000259" key="6">
    <source>
        <dbReference type="Pfam" id="PF00413"/>
    </source>
</evidence>
<evidence type="ECO:0000313" key="7">
    <source>
        <dbReference type="EMBL" id="BAU57776.1"/>
    </source>
</evidence>
<evidence type="ECO:0000313" key="8">
    <source>
        <dbReference type="Proteomes" id="UP000218890"/>
    </source>
</evidence>
<evidence type="ECO:0000256" key="5">
    <source>
        <dbReference type="SAM" id="Coils"/>
    </source>
</evidence>